<reference evidence="2 3" key="1">
    <citation type="submission" date="2022-01" db="EMBL/GenBank/DDBJ databases">
        <title>Whole genome-based taxonomy of the Shewanellaceae.</title>
        <authorList>
            <person name="Martin-Rodriguez A.J."/>
        </authorList>
    </citation>
    <scope>NUCLEOTIDE SEQUENCE [LARGE SCALE GENOMIC DNA]</scope>
    <source>
        <strain evidence="2 3">DSM 24955</strain>
    </source>
</reference>
<evidence type="ECO:0000313" key="3">
    <source>
        <dbReference type="Proteomes" id="UP001202134"/>
    </source>
</evidence>
<dbReference type="InterPro" id="IPR000639">
    <property type="entry name" value="Epox_hydrolase-like"/>
</dbReference>
<dbReference type="RefSeq" id="WP_248957026.1">
    <property type="nucleotide sequence ID" value="NZ_JAKIKU010000019.1"/>
</dbReference>
<dbReference type="Pfam" id="PF00561">
    <property type="entry name" value="Abhydrolase_1"/>
    <property type="match status" value="1"/>
</dbReference>
<gene>
    <name evidence="2" type="ORF">L2737_21200</name>
</gene>
<dbReference type="PRINTS" id="PR00412">
    <property type="entry name" value="EPOXHYDRLASE"/>
</dbReference>
<dbReference type="SUPFAM" id="SSF53474">
    <property type="entry name" value="alpha/beta-Hydrolases"/>
    <property type="match status" value="1"/>
</dbReference>
<dbReference type="Gene3D" id="3.40.50.1820">
    <property type="entry name" value="alpha/beta hydrolase"/>
    <property type="match status" value="1"/>
</dbReference>
<dbReference type="InterPro" id="IPR050266">
    <property type="entry name" value="AB_hydrolase_sf"/>
</dbReference>
<evidence type="ECO:0000259" key="1">
    <source>
        <dbReference type="Pfam" id="PF00561"/>
    </source>
</evidence>
<dbReference type="PANTHER" id="PTHR43798">
    <property type="entry name" value="MONOACYLGLYCEROL LIPASE"/>
    <property type="match status" value="1"/>
</dbReference>
<organism evidence="2 3">
    <name type="scientific">Shewanella electrodiphila</name>
    <dbReference type="NCBI Taxonomy" id="934143"/>
    <lineage>
        <taxon>Bacteria</taxon>
        <taxon>Pseudomonadati</taxon>
        <taxon>Pseudomonadota</taxon>
        <taxon>Gammaproteobacteria</taxon>
        <taxon>Alteromonadales</taxon>
        <taxon>Shewanellaceae</taxon>
        <taxon>Shewanella</taxon>
    </lineage>
</organism>
<dbReference type="GO" id="GO:0016787">
    <property type="term" value="F:hydrolase activity"/>
    <property type="evidence" value="ECO:0007669"/>
    <property type="project" value="UniProtKB-KW"/>
</dbReference>
<proteinExistence type="predicted"/>
<dbReference type="Proteomes" id="UP001202134">
    <property type="component" value="Unassembled WGS sequence"/>
</dbReference>
<name>A0ABT0KVF1_9GAMM</name>
<evidence type="ECO:0000313" key="2">
    <source>
        <dbReference type="EMBL" id="MCL1047822.1"/>
    </source>
</evidence>
<protein>
    <submittedName>
        <fullName evidence="2">Alpha/beta hydrolase</fullName>
    </submittedName>
</protein>
<dbReference type="InterPro" id="IPR029058">
    <property type="entry name" value="AB_hydrolase_fold"/>
</dbReference>
<comment type="caution">
    <text evidence="2">The sequence shown here is derived from an EMBL/GenBank/DDBJ whole genome shotgun (WGS) entry which is preliminary data.</text>
</comment>
<sequence>MQKLTHWLNQGRFHKHAFKPHFENNIFVRHEGDKSKPALLLIHGFPTCSYDWQPIWDSLSPHFYLITLDMIGFGYSDKPTDFPYSFAAQANLIEDVLTSLDINQVHILSHDYGNTVTQELLARNNDAKQKQTSPCFEILSCLLLNGGIFPEVIHPILIQKLLLSPIGFIVAKGMAYDAFKRNFDNICCINIDDIELRKYWQLIQHNQGDRIFHKLIQYMKERVEHRDRWVGALQQYKQPMRFINGLEDPISGHDMLKRYQELITDADTISLNGVGHYPQVEAPEQVIEHAFSFWKSHKIMT</sequence>
<feature type="domain" description="AB hydrolase-1" evidence="1">
    <location>
        <begin position="37"/>
        <end position="125"/>
    </location>
</feature>
<accession>A0ABT0KVF1</accession>
<keyword evidence="3" id="KW-1185">Reference proteome</keyword>
<dbReference type="InterPro" id="IPR000073">
    <property type="entry name" value="AB_hydrolase_1"/>
</dbReference>
<keyword evidence="2" id="KW-0378">Hydrolase</keyword>
<dbReference type="EMBL" id="JAKIKU010000019">
    <property type="protein sequence ID" value="MCL1047822.1"/>
    <property type="molecule type" value="Genomic_DNA"/>
</dbReference>
<dbReference type="PANTHER" id="PTHR43798:SF33">
    <property type="entry name" value="HYDROLASE, PUTATIVE (AFU_ORTHOLOGUE AFUA_2G14860)-RELATED"/>
    <property type="match status" value="1"/>
</dbReference>